<dbReference type="OrthoDB" id="9781411at2"/>
<keyword evidence="8 11" id="KW-1133">Transmembrane helix</keyword>
<feature type="transmembrane region" description="Helical" evidence="11">
    <location>
        <begin position="63"/>
        <end position="82"/>
    </location>
</feature>
<feature type="transmembrane region" description="Helical" evidence="11">
    <location>
        <begin position="304"/>
        <end position="325"/>
    </location>
</feature>
<comment type="subcellular location">
    <subcellularLocation>
        <location evidence="1">Endomembrane system</location>
        <topology evidence="1">Multi-pass membrane protein</topology>
    </subcellularLocation>
</comment>
<dbReference type="GO" id="GO:1902600">
    <property type="term" value="P:proton transmembrane transport"/>
    <property type="evidence" value="ECO:0007669"/>
    <property type="project" value="InterPro"/>
</dbReference>
<dbReference type="GO" id="GO:0015297">
    <property type="term" value="F:antiporter activity"/>
    <property type="evidence" value="ECO:0007669"/>
    <property type="project" value="UniProtKB-KW"/>
</dbReference>
<feature type="transmembrane region" description="Helical" evidence="11">
    <location>
        <begin position="278"/>
        <end position="297"/>
    </location>
</feature>
<feature type="domain" description="RCK N-terminal" evidence="12">
    <location>
        <begin position="410"/>
        <end position="527"/>
    </location>
</feature>
<proteinExistence type="inferred from homology"/>
<organism evidence="13 14">
    <name type="scientific">Saccharophagus degradans (strain 2-40 / ATCC 43961 / DSM 17024)</name>
    <dbReference type="NCBI Taxonomy" id="203122"/>
    <lineage>
        <taxon>Bacteria</taxon>
        <taxon>Pseudomonadati</taxon>
        <taxon>Pseudomonadota</taxon>
        <taxon>Gammaproteobacteria</taxon>
        <taxon>Cellvibrionales</taxon>
        <taxon>Cellvibrionaceae</taxon>
        <taxon>Saccharophagus</taxon>
    </lineage>
</organism>
<dbReference type="FunFam" id="3.40.50.720:FF:000036">
    <property type="entry name" value="Glutathione-regulated potassium-efflux system protein KefB"/>
    <property type="match status" value="1"/>
</dbReference>
<evidence type="ECO:0000256" key="5">
    <source>
        <dbReference type="ARBA" id="ARBA00022538"/>
    </source>
</evidence>
<accession>Q21KR0</accession>
<feature type="transmembrane region" description="Helical" evidence="11">
    <location>
        <begin position="198"/>
        <end position="217"/>
    </location>
</feature>
<dbReference type="KEGG" id="sde:Sde_1457"/>
<evidence type="ECO:0000256" key="9">
    <source>
        <dbReference type="ARBA" id="ARBA00023065"/>
    </source>
</evidence>
<keyword evidence="5" id="KW-0633">Potassium transport</keyword>
<dbReference type="AlphaFoldDB" id="Q21KR0"/>
<gene>
    <name evidence="13" type="ordered locus">Sde_1457</name>
</gene>
<dbReference type="NCBIfam" id="TIGR00932">
    <property type="entry name" value="2a37"/>
    <property type="match status" value="1"/>
</dbReference>
<dbReference type="GO" id="GO:0006813">
    <property type="term" value="P:potassium ion transport"/>
    <property type="evidence" value="ECO:0007669"/>
    <property type="project" value="UniProtKB-KW"/>
</dbReference>
<evidence type="ECO:0000313" key="14">
    <source>
        <dbReference type="Proteomes" id="UP000001947"/>
    </source>
</evidence>
<keyword evidence="3" id="KW-0813">Transport</keyword>
<evidence type="ECO:0000256" key="2">
    <source>
        <dbReference type="ARBA" id="ARBA00005551"/>
    </source>
</evidence>
<dbReference type="eggNOG" id="COG1226">
    <property type="taxonomic scope" value="Bacteria"/>
</dbReference>
<keyword evidence="9" id="KW-0406">Ion transport</keyword>
<feature type="transmembrane region" description="Helical" evidence="11">
    <location>
        <begin position="370"/>
        <end position="393"/>
    </location>
</feature>
<keyword evidence="10 11" id="KW-0472">Membrane</keyword>
<evidence type="ECO:0000256" key="8">
    <source>
        <dbReference type="ARBA" id="ARBA00022989"/>
    </source>
</evidence>
<feature type="transmembrane region" description="Helical" evidence="11">
    <location>
        <begin position="155"/>
        <end position="178"/>
    </location>
</feature>
<evidence type="ECO:0000256" key="10">
    <source>
        <dbReference type="ARBA" id="ARBA00023136"/>
    </source>
</evidence>
<dbReference type="SUPFAM" id="SSF51735">
    <property type="entry name" value="NAD(P)-binding Rossmann-fold domains"/>
    <property type="match status" value="1"/>
</dbReference>
<dbReference type="InterPro" id="IPR006153">
    <property type="entry name" value="Cation/H_exchanger_TM"/>
</dbReference>
<evidence type="ECO:0000256" key="3">
    <source>
        <dbReference type="ARBA" id="ARBA00022448"/>
    </source>
</evidence>
<evidence type="ECO:0000256" key="4">
    <source>
        <dbReference type="ARBA" id="ARBA00022449"/>
    </source>
</evidence>
<keyword evidence="6 11" id="KW-0812">Transmembrane</keyword>
<dbReference type="InterPro" id="IPR004771">
    <property type="entry name" value="K/H_exchanger"/>
</dbReference>
<dbReference type="PANTHER" id="PTHR46157:SF4">
    <property type="entry name" value="K(+) EFFLUX ANTIPORTER 3, CHLOROPLASTIC"/>
    <property type="match status" value="1"/>
</dbReference>
<evidence type="ECO:0000256" key="6">
    <source>
        <dbReference type="ARBA" id="ARBA00022692"/>
    </source>
</evidence>
<dbReference type="GO" id="GO:0008324">
    <property type="term" value="F:monoatomic cation transmembrane transporter activity"/>
    <property type="evidence" value="ECO:0007669"/>
    <property type="project" value="InterPro"/>
</dbReference>
<dbReference type="EMBL" id="CP000282">
    <property type="protein sequence ID" value="ABD80719.1"/>
    <property type="molecule type" value="Genomic_DNA"/>
</dbReference>
<evidence type="ECO:0000313" key="13">
    <source>
        <dbReference type="EMBL" id="ABD80719.1"/>
    </source>
</evidence>
<evidence type="ECO:0000256" key="7">
    <source>
        <dbReference type="ARBA" id="ARBA00022958"/>
    </source>
</evidence>
<feature type="transmembrane region" description="Helical" evidence="11">
    <location>
        <begin position="94"/>
        <end position="116"/>
    </location>
</feature>
<dbReference type="InterPro" id="IPR003148">
    <property type="entry name" value="RCK_N"/>
</dbReference>
<evidence type="ECO:0000256" key="1">
    <source>
        <dbReference type="ARBA" id="ARBA00004127"/>
    </source>
</evidence>
<dbReference type="PANTHER" id="PTHR46157">
    <property type="entry name" value="K(+) EFFLUX ANTIPORTER 3, CHLOROPLASTIC"/>
    <property type="match status" value="1"/>
</dbReference>
<keyword evidence="4" id="KW-0050">Antiport</keyword>
<protein>
    <submittedName>
        <fullName evidence="13">Potassium efflux system protein</fullName>
    </submittedName>
</protein>
<feature type="transmembrane region" description="Helical" evidence="11">
    <location>
        <begin position="12"/>
        <end position="32"/>
    </location>
</feature>
<evidence type="ECO:0000256" key="11">
    <source>
        <dbReference type="SAM" id="Phobius"/>
    </source>
</evidence>
<dbReference type="PROSITE" id="PS51201">
    <property type="entry name" value="RCK_N"/>
    <property type="match status" value="1"/>
</dbReference>
<dbReference type="STRING" id="203122.Sde_1457"/>
<feature type="transmembrane region" description="Helical" evidence="11">
    <location>
        <begin position="39"/>
        <end position="57"/>
    </location>
</feature>
<reference evidence="13 14" key="1">
    <citation type="journal article" date="2008" name="PLoS Genet.">
        <title>Complete genome sequence of the complex carbohydrate-degrading marine bacterium, Saccharophagus degradans strain 2-40 T.</title>
        <authorList>
            <person name="Weiner R.M."/>
            <person name="Taylor L.E.II."/>
            <person name="Henrissat B."/>
            <person name="Hauser L."/>
            <person name="Land M."/>
            <person name="Coutinho P.M."/>
            <person name="Rancurel C."/>
            <person name="Saunders E.H."/>
            <person name="Longmire A.G."/>
            <person name="Zhang H."/>
            <person name="Bayer E.A."/>
            <person name="Gilbert H.J."/>
            <person name="Larimer F."/>
            <person name="Zhulin I.B."/>
            <person name="Ekborg N.A."/>
            <person name="Lamed R."/>
            <person name="Richardson P.M."/>
            <person name="Borovok I."/>
            <person name="Hutcheson S."/>
        </authorList>
    </citation>
    <scope>NUCLEOTIDE SEQUENCE [LARGE SCALE GENOMIC DNA]</scope>
    <source>
        <strain evidence="14">2-40 / ATCC 43961 / DSM 17024</strain>
    </source>
</reference>
<dbReference type="InterPro" id="IPR038770">
    <property type="entry name" value="Na+/solute_symporter_sf"/>
</dbReference>
<dbReference type="Proteomes" id="UP000001947">
    <property type="component" value="Chromosome"/>
</dbReference>
<evidence type="ECO:0000259" key="12">
    <source>
        <dbReference type="PROSITE" id="PS51201"/>
    </source>
</evidence>
<dbReference type="GO" id="GO:0016020">
    <property type="term" value="C:membrane"/>
    <property type="evidence" value="ECO:0007669"/>
    <property type="project" value="InterPro"/>
</dbReference>
<dbReference type="GO" id="GO:0012505">
    <property type="term" value="C:endomembrane system"/>
    <property type="evidence" value="ECO:0007669"/>
    <property type="project" value="UniProtKB-SubCell"/>
</dbReference>
<dbReference type="HOGENOM" id="CLU_005126_9_3_6"/>
<feature type="transmembrane region" description="Helical" evidence="11">
    <location>
        <begin position="229"/>
        <end position="258"/>
    </location>
</feature>
<dbReference type="Gene3D" id="3.40.50.720">
    <property type="entry name" value="NAD(P)-binding Rossmann-like Domain"/>
    <property type="match status" value="1"/>
</dbReference>
<sequence>MMEAEHTSMTIPYLYETIAFLLTVVIVVPLFKRIKMSPILGYLAVGAIIGPYGAAVIHDANAVQHFAELGVIILLFTIGLELSFARLKSFSKLIFGLGAAQVLVSASIISGLAFWWGNTIEAAVIIGLCLALSSTAMVMQILHERSESATTYGRASFAILLFQDLAVVPILILLTILGDTSSGDSSLWLTVGSALLKAAITIGFIIFVGRFLLSFLFRHVARLRNIDVFTALMLLVILATSVITGLAGLSMALGAFLAGLLLAETEFRHQIESEIAPFKGLFLGLFFMGVGMNLDLVMAFEYGVWVVLSVVGLLALKATIATLFARLFGLSWQDALRTGLIVSEAGEFAFVVIGQATLSYQLIEPNIGQFMVVVAGLSMIFTPFLAMFGKWLADKYNLSQTPNAAPDALHDHIIIAGFGRVGQAVAHILTQQSIPYIALDTNADEVRRLQKQGAHIFLGDASKQEVLHMASVDNASVLLVTMDDSHASIRTTHGARQHHPELKIVVRSKDEQHSTALLHAGANQVVPETLEASLQLCAHTLQASGMSREEATACVEIERSEAYSRLLHEAKAIGNQNPACDKP</sequence>
<keyword evidence="7" id="KW-0630">Potassium</keyword>
<dbReference type="eggNOG" id="COG0475">
    <property type="taxonomic scope" value="Bacteria"/>
</dbReference>
<name>Q21KR0_SACD2</name>
<dbReference type="Gene3D" id="1.20.1530.20">
    <property type="match status" value="1"/>
</dbReference>
<dbReference type="Pfam" id="PF00999">
    <property type="entry name" value="Na_H_Exchanger"/>
    <property type="match status" value="1"/>
</dbReference>
<comment type="similarity">
    <text evidence="2">Belongs to the monovalent cation:proton antiporter 2 (CPA2) transporter (TC 2.A.37) family.</text>
</comment>
<dbReference type="Pfam" id="PF02254">
    <property type="entry name" value="TrkA_N"/>
    <property type="match status" value="1"/>
</dbReference>
<dbReference type="InterPro" id="IPR036291">
    <property type="entry name" value="NAD(P)-bd_dom_sf"/>
</dbReference>
<feature type="transmembrane region" description="Helical" evidence="11">
    <location>
        <begin position="122"/>
        <end position="143"/>
    </location>
</feature>
<keyword evidence="14" id="KW-1185">Reference proteome</keyword>